<dbReference type="VEuPathDB" id="FungiDB:YALI0_B00396g"/>
<proteinExistence type="predicted"/>
<evidence type="ECO:0008006" key="4">
    <source>
        <dbReference type="Google" id="ProtNLM"/>
    </source>
</evidence>
<dbReference type="VEuPathDB" id="FungiDB:YALI1_A11557g"/>
<organism evidence="2 3">
    <name type="scientific">Yarrowia lipolytica</name>
    <name type="common">Candida lipolytica</name>
    <dbReference type="NCBI Taxonomy" id="4952"/>
    <lineage>
        <taxon>Eukaryota</taxon>
        <taxon>Fungi</taxon>
        <taxon>Dikarya</taxon>
        <taxon>Ascomycota</taxon>
        <taxon>Saccharomycotina</taxon>
        <taxon>Dipodascomycetes</taxon>
        <taxon>Dipodascales</taxon>
        <taxon>Dipodascales incertae sedis</taxon>
        <taxon>Yarrowia</taxon>
    </lineage>
</organism>
<dbReference type="EMBL" id="CP017553">
    <property type="protein sequence ID" value="AOW00527.1"/>
    <property type="molecule type" value="Genomic_DNA"/>
</dbReference>
<dbReference type="GeneID" id="94582393"/>
<sequence>MVGAPISRITGSLGVGLLADEYGCKKVTMIPLCAGWALSGLIWGDFNTMTPTYVSDIFPFLLIAVITGSESKPNDWPYRIPMAKGVSSRAHPAHSVSARVSMMNSQTGRRTGSSKDSRLSRGQ</sequence>
<feature type="compositionally biased region" description="Polar residues" evidence="1">
    <location>
        <begin position="102"/>
        <end position="111"/>
    </location>
</feature>
<feature type="region of interest" description="Disordered" evidence="1">
    <location>
        <begin position="99"/>
        <end position="123"/>
    </location>
</feature>
<gene>
    <name evidence="2" type="ORF">YALI1_A11557g</name>
</gene>
<evidence type="ECO:0000313" key="2">
    <source>
        <dbReference type="EMBL" id="AOW00527.1"/>
    </source>
</evidence>
<evidence type="ECO:0000313" key="3">
    <source>
        <dbReference type="Proteomes" id="UP000182444"/>
    </source>
</evidence>
<feature type="compositionally biased region" description="Basic and acidic residues" evidence="1">
    <location>
        <begin position="113"/>
        <end position="123"/>
    </location>
</feature>
<dbReference type="RefSeq" id="XP_068137833.1">
    <property type="nucleotide sequence ID" value="XM_068281732.1"/>
</dbReference>
<dbReference type="Proteomes" id="UP000182444">
    <property type="component" value="Chromosome 1A"/>
</dbReference>
<accession>A0A1D8N4H1</accession>
<dbReference type="AlphaFoldDB" id="A0A1D8N4H1"/>
<name>A0A1D8N4H1_YARLL</name>
<protein>
    <recommendedName>
        <fullName evidence="4">Major facilitator superfamily (MFS) profile domain-containing protein</fullName>
    </recommendedName>
</protein>
<reference evidence="2 3" key="1">
    <citation type="journal article" date="2016" name="PLoS ONE">
        <title>Sequence Assembly of Yarrowia lipolytica Strain W29/CLIB89 Shows Transposable Element Diversity.</title>
        <authorList>
            <person name="Magnan C."/>
            <person name="Yu J."/>
            <person name="Chang I."/>
            <person name="Jahn E."/>
            <person name="Kanomata Y."/>
            <person name="Wu J."/>
            <person name="Zeller M."/>
            <person name="Oakes M."/>
            <person name="Baldi P."/>
            <person name="Sandmeyer S."/>
        </authorList>
    </citation>
    <scope>NUCLEOTIDE SEQUENCE [LARGE SCALE GENOMIC DNA]</scope>
    <source>
        <strain evidence="3">CLIB89(W29)</strain>
    </source>
</reference>
<evidence type="ECO:0000256" key="1">
    <source>
        <dbReference type="SAM" id="MobiDB-lite"/>
    </source>
</evidence>